<comment type="pathway">
    <text evidence="2">Protein modification; protein ubiquitination.</text>
</comment>
<dbReference type="GO" id="GO:0005737">
    <property type="term" value="C:cytoplasm"/>
    <property type="evidence" value="ECO:0007669"/>
    <property type="project" value="UniProtKB-ARBA"/>
</dbReference>
<evidence type="ECO:0000256" key="9">
    <source>
        <dbReference type="SAM" id="MobiDB-lite"/>
    </source>
</evidence>
<reference evidence="11" key="2">
    <citation type="journal article" date="2022" name="Res Sq">
        <title>Comparative Genomics Reveals Insights into the Divergent Evolution of Astigmatic Mites and Household Pest Adaptations.</title>
        <authorList>
            <person name="Xiong Q."/>
            <person name="Wan A.T.-Y."/>
            <person name="Liu X.-Y."/>
            <person name="Fung C.S.-H."/>
            <person name="Xiao X."/>
            <person name="Malainual N."/>
            <person name="Hou J."/>
            <person name="Wang L."/>
            <person name="Wang M."/>
            <person name="Yang K."/>
            <person name="Cui Y."/>
            <person name="Leung E."/>
            <person name="Nong W."/>
            <person name="Shin S.-K."/>
            <person name="Au S."/>
            <person name="Jeong K.Y."/>
            <person name="Chew F.T."/>
            <person name="Hui J."/>
            <person name="Leung T.F."/>
            <person name="Tungtrongchitr A."/>
            <person name="Zhong N."/>
            <person name="Liu Z."/>
            <person name="Tsui S."/>
        </authorList>
    </citation>
    <scope>NUCLEOTIDE SEQUENCE</scope>
    <source>
        <strain evidence="11">Derf</strain>
        <tissue evidence="11">Whole organism</tissue>
    </source>
</reference>
<dbReference type="Gene3D" id="1.10.10.10">
    <property type="entry name" value="Winged helix-like DNA-binding domain superfamily/Winged helix DNA-binding domain"/>
    <property type="match status" value="1"/>
</dbReference>
<comment type="similarity">
    <text evidence="3 7 8">Belongs to the cullin family.</text>
</comment>
<comment type="caution">
    <text evidence="11">The sequence shown here is derived from an EMBL/GenBank/DDBJ whole genome shotgun (WGS) entry which is preliminary data.</text>
</comment>
<dbReference type="FunFam" id="1.20.1310.10:FF:000001">
    <property type="entry name" value="Cullin 3"/>
    <property type="match status" value="1"/>
</dbReference>
<dbReference type="Gene3D" id="3.30.230.130">
    <property type="entry name" value="Cullin, Chain C, Domain 2"/>
    <property type="match status" value="1"/>
</dbReference>
<dbReference type="GO" id="GO:0031625">
    <property type="term" value="F:ubiquitin protein ligase binding"/>
    <property type="evidence" value="ECO:0007669"/>
    <property type="project" value="InterPro"/>
</dbReference>
<dbReference type="GO" id="GO:0000209">
    <property type="term" value="P:protein polyubiquitination"/>
    <property type="evidence" value="ECO:0007669"/>
    <property type="project" value="UniProtKB-ARBA"/>
</dbReference>
<dbReference type="Gene3D" id="1.20.1310.10">
    <property type="entry name" value="Cullin Repeats"/>
    <property type="match status" value="4"/>
</dbReference>
<dbReference type="GO" id="GO:0010468">
    <property type="term" value="P:regulation of gene expression"/>
    <property type="evidence" value="ECO:0007669"/>
    <property type="project" value="UniProtKB-ARBA"/>
</dbReference>
<feature type="compositionally biased region" description="Low complexity" evidence="9">
    <location>
        <begin position="588"/>
        <end position="605"/>
    </location>
</feature>
<dbReference type="Pfam" id="PF00888">
    <property type="entry name" value="Cullin"/>
    <property type="match status" value="1"/>
</dbReference>
<accession>A0A922IFE7</accession>
<evidence type="ECO:0000256" key="3">
    <source>
        <dbReference type="ARBA" id="ARBA00006019"/>
    </source>
</evidence>
<dbReference type="SUPFAM" id="SSF75632">
    <property type="entry name" value="Cullin homology domain"/>
    <property type="match status" value="1"/>
</dbReference>
<dbReference type="GO" id="GO:0006950">
    <property type="term" value="P:response to stress"/>
    <property type="evidence" value="ECO:0007669"/>
    <property type="project" value="UniProtKB-ARBA"/>
</dbReference>
<dbReference type="InterPro" id="IPR036388">
    <property type="entry name" value="WH-like_DNA-bd_sf"/>
</dbReference>
<keyword evidence="5" id="KW-0832">Ubl conjugation</keyword>
<dbReference type="GO" id="GO:0000278">
    <property type="term" value="P:mitotic cell cycle"/>
    <property type="evidence" value="ECO:0007669"/>
    <property type="project" value="UniProtKB-ARBA"/>
</dbReference>
<evidence type="ECO:0000256" key="1">
    <source>
        <dbReference type="ARBA" id="ARBA00004123"/>
    </source>
</evidence>
<dbReference type="PANTHER" id="PTHR11932">
    <property type="entry name" value="CULLIN"/>
    <property type="match status" value="1"/>
</dbReference>
<evidence type="ECO:0000256" key="8">
    <source>
        <dbReference type="RuleBase" id="RU003829"/>
    </source>
</evidence>
<dbReference type="InterPro" id="IPR036390">
    <property type="entry name" value="WH_DNA-bd_sf"/>
</dbReference>
<dbReference type="Proteomes" id="UP000790347">
    <property type="component" value="Unassembled WGS sequence"/>
</dbReference>
<evidence type="ECO:0000256" key="5">
    <source>
        <dbReference type="ARBA" id="ARBA00022843"/>
    </source>
</evidence>
<dbReference type="InterPro" id="IPR045093">
    <property type="entry name" value="Cullin"/>
</dbReference>
<dbReference type="InterPro" id="IPR001373">
    <property type="entry name" value="Cullin_N"/>
</dbReference>
<sequence length="814" mass="94992">MMSFKQQKDVKMRIRSFPTTMDEKFVNTIWIRLKTAIQEIQKKNNSGLSFEELYRNAYTLVLHKYGERLYTGLRDVVKEHLVSQIRVDVLNALPNNNFLQVLNQKWNDHQISMTMIRDILMYMDRVYVNQNNVDNVYNLGLILFRDNVVRYGPIRDQIRETLLDLVMKERNGELIDRLAVKNTCNMLIHLGISHRTVYEEDFEKHFLQQSAEFYKVESQKFLAENSASVYIRKVEQRINEEAERARHYLDASTESVIVKVVEQELISRHMKNIVEMEHSGVVHMLENQKVEDLARMYKLFSRVDNGLTTIIAAVSNHLRQEGKSSVTDDGNKEDPIAFVTALLDLKDKYDIFLNCSFFNDKEFLKMIGKDFEHFLNLNPKSPEYLSLFIDDKLKKVVKGMADHEIEQILDKTMVLFRYIQDKDIFERYYKQHLAKRLLLNKSSSDDLEKSMISKLKTECGCQFTSKLEGMFKDISLSNSLNDEFKNHVLNHRLNLQGVDLTVRVLTTGFWPTQSNFFQCNIPMIPRQAFKHFDNFYLNKHNGRKLTLQPQLGWVDLNAEFYTSVKKSNNNDEMNKNVVAKLDNTVSSSAPNANVNNGLSSSSSSSTQCTIKPRKHILNVSTYQMAVLMLFNNRRKLTYEDIKNETEIPPKDLIRALQSLAVGKSSQRVLLKNPKTKEIGNYIAITNLNEFFLLINNYDHVEPNHEFEVNDSFTSKFFRVRIHSILAKGESEPERRETRSKIDEDRKHEIEAAIVRIMKARKKLCFANIVAEVTEQLKSRFIPDPQSIRKRIDGLIDREYLAKTPDDKRVYTYVA</sequence>
<dbReference type="InterPro" id="IPR016159">
    <property type="entry name" value="Cullin_repeat-like_dom_sf"/>
</dbReference>
<dbReference type="FunFam" id="1.20.1310.10:FF:000002">
    <property type="entry name" value="cullin-3 isoform X1"/>
    <property type="match status" value="1"/>
</dbReference>
<evidence type="ECO:0000256" key="4">
    <source>
        <dbReference type="ARBA" id="ARBA00022499"/>
    </source>
</evidence>
<evidence type="ECO:0000259" key="10">
    <source>
        <dbReference type="PROSITE" id="PS50069"/>
    </source>
</evidence>
<dbReference type="InterPro" id="IPR036317">
    <property type="entry name" value="Cullin_homology_sf"/>
</dbReference>
<dbReference type="FunFam" id="1.20.1310.10:FF:000006">
    <property type="entry name" value="Cullin 3"/>
    <property type="match status" value="1"/>
</dbReference>
<evidence type="ECO:0000313" key="12">
    <source>
        <dbReference type="Proteomes" id="UP000790347"/>
    </source>
</evidence>
<dbReference type="Pfam" id="PF26557">
    <property type="entry name" value="Cullin_AB"/>
    <property type="match status" value="2"/>
</dbReference>
<feature type="region of interest" description="Disordered" evidence="9">
    <location>
        <begin position="588"/>
        <end position="607"/>
    </location>
</feature>
<comment type="subcellular location">
    <subcellularLocation>
        <location evidence="1">Nucleus</location>
    </subcellularLocation>
</comment>
<dbReference type="PROSITE" id="PS50069">
    <property type="entry name" value="CULLIN_2"/>
    <property type="match status" value="1"/>
</dbReference>
<dbReference type="SMART" id="SM00884">
    <property type="entry name" value="Cullin_Nedd8"/>
    <property type="match status" value="1"/>
</dbReference>
<organism evidence="11 12">
    <name type="scientific">Dermatophagoides farinae</name>
    <name type="common">American house dust mite</name>
    <dbReference type="NCBI Taxonomy" id="6954"/>
    <lineage>
        <taxon>Eukaryota</taxon>
        <taxon>Metazoa</taxon>
        <taxon>Ecdysozoa</taxon>
        <taxon>Arthropoda</taxon>
        <taxon>Chelicerata</taxon>
        <taxon>Arachnida</taxon>
        <taxon>Acari</taxon>
        <taxon>Acariformes</taxon>
        <taxon>Sarcoptiformes</taxon>
        <taxon>Astigmata</taxon>
        <taxon>Psoroptidia</taxon>
        <taxon>Analgoidea</taxon>
        <taxon>Pyroglyphidae</taxon>
        <taxon>Dermatophagoidinae</taxon>
        <taxon>Dermatophagoides</taxon>
    </lineage>
</organism>
<dbReference type="FunFam" id="3.30.230.130:FF:000002">
    <property type="entry name" value="cullin-3 isoform X1"/>
    <property type="match status" value="1"/>
</dbReference>
<evidence type="ECO:0000313" key="11">
    <source>
        <dbReference type="EMBL" id="KAH9529817.1"/>
    </source>
</evidence>
<dbReference type="InterPro" id="IPR019559">
    <property type="entry name" value="Cullin_neddylation_domain"/>
</dbReference>
<dbReference type="GO" id="GO:0006915">
    <property type="term" value="P:apoptotic process"/>
    <property type="evidence" value="ECO:0007669"/>
    <property type="project" value="UniProtKB-ARBA"/>
</dbReference>
<keyword evidence="12" id="KW-1185">Reference proteome</keyword>
<keyword evidence="6" id="KW-0539">Nucleus</keyword>
<proteinExistence type="inferred from homology"/>
<dbReference type="GO" id="GO:0005634">
    <property type="term" value="C:nucleus"/>
    <property type="evidence" value="ECO:0007669"/>
    <property type="project" value="UniProtKB-SubCell"/>
</dbReference>
<dbReference type="GO" id="GO:0043161">
    <property type="term" value="P:proteasome-mediated ubiquitin-dependent protein catabolic process"/>
    <property type="evidence" value="ECO:0007669"/>
    <property type="project" value="UniProtKB-ARBA"/>
</dbReference>
<evidence type="ECO:0000256" key="6">
    <source>
        <dbReference type="ARBA" id="ARBA00023242"/>
    </source>
</evidence>
<dbReference type="FunFam" id="1.10.10.10:FF:000091">
    <property type="entry name" value="Cullin 3"/>
    <property type="match status" value="1"/>
</dbReference>
<dbReference type="GO" id="GO:0007165">
    <property type="term" value="P:signal transduction"/>
    <property type="evidence" value="ECO:0007669"/>
    <property type="project" value="UniProtKB-ARBA"/>
</dbReference>
<gene>
    <name evidence="11" type="primary">CUL3</name>
    <name evidence="11" type="ORF">DERF_003680</name>
</gene>
<dbReference type="SMART" id="SM00182">
    <property type="entry name" value="CULLIN"/>
    <property type="match status" value="1"/>
</dbReference>
<evidence type="ECO:0000256" key="2">
    <source>
        <dbReference type="ARBA" id="ARBA00004906"/>
    </source>
</evidence>
<dbReference type="SUPFAM" id="SSF46785">
    <property type="entry name" value="Winged helix' DNA-binding domain"/>
    <property type="match status" value="1"/>
</dbReference>
<dbReference type="SUPFAM" id="SSF74788">
    <property type="entry name" value="Cullin repeat-like"/>
    <property type="match status" value="1"/>
</dbReference>
<dbReference type="InterPro" id="IPR059120">
    <property type="entry name" value="Cullin-like_AB"/>
</dbReference>
<evidence type="ECO:0000256" key="7">
    <source>
        <dbReference type="PROSITE-ProRule" id="PRU00330"/>
    </source>
</evidence>
<keyword evidence="4" id="KW-1017">Isopeptide bond</keyword>
<name>A0A922IFE7_DERFA</name>
<dbReference type="EMBL" id="ASGP02000001">
    <property type="protein sequence ID" value="KAH9529817.1"/>
    <property type="molecule type" value="Genomic_DNA"/>
</dbReference>
<dbReference type="GO" id="GO:0080090">
    <property type="term" value="P:regulation of primary metabolic process"/>
    <property type="evidence" value="ECO:0007669"/>
    <property type="project" value="UniProtKB-ARBA"/>
</dbReference>
<feature type="domain" description="Cullin family profile" evidence="10">
    <location>
        <begin position="380"/>
        <end position="660"/>
    </location>
</feature>
<dbReference type="Pfam" id="PF10557">
    <property type="entry name" value="Cullin_Nedd8"/>
    <property type="match status" value="1"/>
</dbReference>
<protein>
    <submittedName>
        <fullName evidence="11">Cullin-3</fullName>
    </submittedName>
</protein>
<dbReference type="InterPro" id="IPR016158">
    <property type="entry name" value="Cullin_homology"/>
</dbReference>
<reference evidence="11" key="1">
    <citation type="submission" date="2013-05" db="EMBL/GenBank/DDBJ databases">
        <authorList>
            <person name="Yim A.K.Y."/>
            <person name="Chan T.F."/>
            <person name="Ji K.M."/>
            <person name="Liu X.Y."/>
            <person name="Zhou J.W."/>
            <person name="Li R.Q."/>
            <person name="Yang K.Y."/>
            <person name="Li J."/>
            <person name="Li M."/>
            <person name="Law P.T.W."/>
            <person name="Wu Y.L."/>
            <person name="Cai Z.L."/>
            <person name="Qin H."/>
            <person name="Bao Y."/>
            <person name="Leung R.K.K."/>
            <person name="Ng P.K.S."/>
            <person name="Zou J."/>
            <person name="Zhong X.J."/>
            <person name="Ran P.X."/>
            <person name="Zhong N.S."/>
            <person name="Liu Z.G."/>
            <person name="Tsui S.K.W."/>
        </authorList>
    </citation>
    <scope>NUCLEOTIDE SEQUENCE</scope>
    <source>
        <strain evidence="11">Derf</strain>
        <tissue evidence="11">Whole organism</tissue>
    </source>
</reference>
<dbReference type="AlphaFoldDB" id="A0A922IFE7"/>